<protein>
    <submittedName>
        <fullName evidence="2">Uncharacterized protein</fullName>
    </submittedName>
</protein>
<name>A0A433UAE4_ELYCH</name>
<proteinExistence type="predicted"/>
<sequence length="645" mass="69768">MSIWSRSHSDLARLAKTLKERNAQTRQGLVERGRSLTGQRRSLCEETKAKDDSCIPSASSSSSSPYSNPMGLTFPTEDSLQPSNDRLNLSDSCALVLSIVQRGRVDSFSSADSAISPDFHGGPHISLSPILKKSSSNNIRLGSNHLLIPGNVNAGSKILDKKVTFSLEDEERSTALHREGAEQGDIESGVRKGDYHNSSFVEKPNVDSSFVTKDVTFSQDLLCEQSAVVTKSQKQCNVTDCNVSAVTMDRATAITTERTELSNSLDKPQTRDSRTTDTILFQSSAQTSASHEHCLTKPQCLEEHEGAQHQDTLSSGIQLGSKGELRHNSTKPDALTHPNLDDNVKENNTSNMDLLTCSLHEKKDFLRLRSVRPNSLPNAIFNVQPDDTSEVHDSKTADTSLKVEKPGFSSVPSSPVSSKPGGKESSNPVSSLKLSGELNALLISVLANHKRQNLPHDESIPEIPDRDKTSAASSSATPESSDNAVAEKLLNTHSALDIEKYSSINGNAMSDSKVMSTPAECQNGLGLSNSAVIMDTGLAERSETDLAESNIVVDKMPNQFHESPAALEKTHNINVSKTSSGGTGSVYKSSQVDISHKFGNSDTHVPNVRLTTPETPFEYTVNTTEKICTHTIKRLPDLSTPMTSD</sequence>
<dbReference type="Proteomes" id="UP000271974">
    <property type="component" value="Unassembled WGS sequence"/>
</dbReference>
<feature type="compositionally biased region" description="Low complexity" evidence="1">
    <location>
        <begin position="54"/>
        <end position="69"/>
    </location>
</feature>
<dbReference type="EMBL" id="RQTK01000024">
    <property type="protein sequence ID" value="RUS90804.1"/>
    <property type="molecule type" value="Genomic_DNA"/>
</dbReference>
<evidence type="ECO:0000313" key="3">
    <source>
        <dbReference type="Proteomes" id="UP000271974"/>
    </source>
</evidence>
<keyword evidence="3" id="KW-1185">Reference proteome</keyword>
<feature type="compositionally biased region" description="Basic and acidic residues" evidence="1">
    <location>
        <begin position="454"/>
        <end position="469"/>
    </location>
</feature>
<feature type="compositionally biased region" description="Basic and acidic residues" evidence="1">
    <location>
        <begin position="42"/>
        <end position="53"/>
    </location>
</feature>
<evidence type="ECO:0000313" key="2">
    <source>
        <dbReference type="EMBL" id="RUS90804.1"/>
    </source>
</evidence>
<feature type="region of interest" description="Disordered" evidence="1">
    <location>
        <begin position="320"/>
        <end position="347"/>
    </location>
</feature>
<evidence type="ECO:0000256" key="1">
    <source>
        <dbReference type="SAM" id="MobiDB-lite"/>
    </source>
</evidence>
<feature type="region of interest" description="Disordered" evidence="1">
    <location>
        <begin position="33"/>
        <end position="83"/>
    </location>
</feature>
<feature type="compositionally biased region" description="Basic and acidic residues" evidence="1">
    <location>
        <begin position="389"/>
        <end position="405"/>
    </location>
</feature>
<feature type="region of interest" description="Disordered" evidence="1">
    <location>
        <begin position="377"/>
        <end position="431"/>
    </location>
</feature>
<dbReference type="AlphaFoldDB" id="A0A433UAE4"/>
<feature type="compositionally biased region" description="Low complexity" evidence="1">
    <location>
        <begin position="470"/>
        <end position="484"/>
    </location>
</feature>
<gene>
    <name evidence="2" type="ORF">EGW08_001423</name>
</gene>
<accession>A0A433UAE4</accession>
<reference evidence="2 3" key="1">
    <citation type="submission" date="2019-01" db="EMBL/GenBank/DDBJ databases">
        <title>A draft genome assembly of the solar-powered sea slug Elysia chlorotica.</title>
        <authorList>
            <person name="Cai H."/>
            <person name="Li Q."/>
            <person name="Fang X."/>
            <person name="Li J."/>
            <person name="Curtis N.E."/>
            <person name="Altenburger A."/>
            <person name="Shibata T."/>
            <person name="Feng M."/>
            <person name="Maeda T."/>
            <person name="Schwartz J.A."/>
            <person name="Shigenobu S."/>
            <person name="Lundholm N."/>
            <person name="Nishiyama T."/>
            <person name="Yang H."/>
            <person name="Hasebe M."/>
            <person name="Li S."/>
            <person name="Pierce S.K."/>
            <person name="Wang J."/>
        </authorList>
    </citation>
    <scope>NUCLEOTIDE SEQUENCE [LARGE SCALE GENOMIC DNA]</scope>
    <source>
        <strain evidence="2">EC2010</strain>
        <tissue evidence="2">Whole organism of an adult</tissue>
    </source>
</reference>
<organism evidence="2 3">
    <name type="scientific">Elysia chlorotica</name>
    <name type="common">Eastern emerald elysia</name>
    <name type="synonym">Sea slug</name>
    <dbReference type="NCBI Taxonomy" id="188477"/>
    <lineage>
        <taxon>Eukaryota</taxon>
        <taxon>Metazoa</taxon>
        <taxon>Spiralia</taxon>
        <taxon>Lophotrochozoa</taxon>
        <taxon>Mollusca</taxon>
        <taxon>Gastropoda</taxon>
        <taxon>Heterobranchia</taxon>
        <taxon>Euthyneura</taxon>
        <taxon>Panpulmonata</taxon>
        <taxon>Sacoglossa</taxon>
        <taxon>Placobranchoidea</taxon>
        <taxon>Plakobranchidae</taxon>
        <taxon>Elysia</taxon>
    </lineage>
</organism>
<comment type="caution">
    <text evidence="2">The sequence shown here is derived from an EMBL/GenBank/DDBJ whole genome shotgun (WGS) entry which is preliminary data.</text>
</comment>
<feature type="compositionally biased region" description="Low complexity" evidence="1">
    <location>
        <begin position="406"/>
        <end position="426"/>
    </location>
</feature>
<feature type="region of interest" description="Disordered" evidence="1">
    <location>
        <begin position="453"/>
        <end position="484"/>
    </location>
</feature>